<feature type="compositionally biased region" description="Basic and acidic residues" evidence="1">
    <location>
        <begin position="190"/>
        <end position="223"/>
    </location>
</feature>
<organism evidence="3 4">
    <name type="scientific">Lithohypha guttulata</name>
    <dbReference type="NCBI Taxonomy" id="1690604"/>
    <lineage>
        <taxon>Eukaryota</taxon>
        <taxon>Fungi</taxon>
        <taxon>Dikarya</taxon>
        <taxon>Ascomycota</taxon>
        <taxon>Pezizomycotina</taxon>
        <taxon>Eurotiomycetes</taxon>
        <taxon>Chaetothyriomycetidae</taxon>
        <taxon>Chaetothyriales</taxon>
        <taxon>Trichomeriaceae</taxon>
        <taxon>Lithohypha</taxon>
    </lineage>
</organism>
<evidence type="ECO:0000256" key="2">
    <source>
        <dbReference type="SAM" id="Phobius"/>
    </source>
</evidence>
<keyword evidence="2" id="KW-0812">Transmembrane</keyword>
<proteinExistence type="predicted"/>
<name>A0ABR0KNB8_9EURO</name>
<feature type="transmembrane region" description="Helical" evidence="2">
    <location>
        <begin position="33"/>
        <end position="56"/>
    </location>
</feature>
<feature type="region of interest" description="Disordered" evidence="1">
    <location>
        <begin position="442"/>
        <end position="465"/>
    </location>
</feature>
<sequence length="465" mass="51193">MVATLIARQLKNGNGPPGQETESDDANGGGKSYVTVIALVAVAVVVTALVALYIILRRLRAQGRSPKFLPSKFLKRKWEQWEPQGKYRSVNSTERGENGINARTEYRGREETAAVNAAAAGVDRNTSVRSVMTLPAYSQAPKETEQVIGREGERAGMDTVVEFPETVEEEESVRNAEMQSLYQIRQARRREIEEREERRRQRREARERGDWQRVEELRRETRQRNQPLQNASTGNLTADVLIAEHQSRPKDRRVSSVAYAELGQVRHDGTRLRANSTESERGGLLSEAAPMGEGAHGRNNSDATSLLTLDNLSRPALPWAGGRQRSDSGALSISTTASSFDLPQPTPATSDEAAARTSDSSEHQNSASTSDSPGNQRFTPPESEGNDTIDPRIVSMIQDSDNDIAGPPEYDHHDWGDAPTYEEALRRAESMRSARLAVPTINVQMASEPNSPAVGRISEEGPRGS</sequence>
<keyword evidence="2" id="KW-0472">Membrane</keyword>
<evidence type="ECO:0000256" key="1">
    <source>
        <dbReference type="SAM" id="MobiDB-lite"/>
    </source>
</evidence>
<dbReference type="EMBL" id="JAVRRG010000004">
    <property type="protein sequence ID" value="KAK5101544.1"/>
    <property type="molecule type" value="Genomic_DNA"/>
</dbReference>
<keyword evidence="2" id="KW-1133">Transmembrane helix</keyword>
<feature type="region of interest" description="Disordered" evidence="1">
    <location>
        <begin position="336"/>
        <end position="418"/>
    </location>
</feature>
<evidence type="ECO:0000313" key="3">
    <source>
        <dbReference type="EMBL" id="KAK5101544.1"/>
    </source>
</evidence>
<feature type="region of interest" description="Disordered" evidence="1">
    <location>
        <begin position="190"/>
        <end position="238"/>
    </location>
</feature>
<reference evidence="3 4" key="1">
    <citation type="submission" date="2023-08" db="EMBL/GenBank/DDBJ databases">
        <title>Black Yeasts Isolated from many extreme environments.</title>
        <authorList>
            <person name="Coleine C."/>
            <person name="Stajich J.E."/>
            <person name="Selbmann L."/>
        </authorList>
    </citation>
    <scope>NUCLEOTIDE SEQUENCE [LARGE SCALE GENOMIC DNA]</scope>
    <source>
        <strain evidence="3 4">CCFEE 5885</strain>
    </source>
</reference>
<accession>A0ABR0KNB8</accession>
<evidence type="ECO:0000313" key="4">
    <source>
        <dbReference type="Proteomes" id="UP001345013"/>
    </source>
</evidence>
<feature type="compositionally biased region" description="Polar residues" evidence="1">
    <location>
        <begin position="363"/>
        <end position="378"/>
    </location>
</feature>
<feature type="region of interest" description="Disordered" evidence="1">
    <location>
        <begin position="268"/>
        <end position="303"/>
    </location>
</feature>
<gene>
    <name evidence="3" type="ORF">LTR24_000600</name>
</gene>
<dbReference type="Proteomes" id="UP001345013">
    <property type="component" value="Unassembled WGS sequence"/>
</dbReference>
<comment type="caution">
    <text evidence="3">The sequence shown here is derived from an EMBL/GenBank/DDBJ whole genome shotgun (WGS) entry which is preliminary data.</text>
</comment>
<keyword evidence="4" id="KW-1185">Reference proteome</keyword>
<feature type="compositionally biased region" description="Polar residues" evidence="1">
    <location>
        <begin position="224"/>
        <end position="236"/>
    </location>
</feature>
<protein>
    <submittedName>
        <fullName evidence="3">Uncharacterized protein</fullName>
    </submittedName>
</protein>